<keyword evidence="1" id="KW-0732">Signal</keyword>
<dbReference type="RefSeq" id="WP_313974766.1">
    <property type="nucleotide sequence ID" value="NZ_JASJOS010000001.1"/>
</dbReference>
<dbReference type="Pfam" id="PF01522">
    <property type="entry name" value="Polysacc_deac_1"/>
    <property type="match status" value="1"/>
</dbReference>
<dbReference type="SUPFAM" id="SSF88713">
    <property type="entry name" value="Glycoside hydrolase/deacetylase"/>
    <property type="match status" value="1"/>
</dbReference>
<accession>A0AAE3QK93</accession>
<sequence length="328" mass="38262">MAFASYIRENPFIKAFAKTYTQSMATIFMLHRVFPVIYPRLTPNEDLKISPDYLIQVIELLSKRGYTFISVDELYEALTSSRKYKKLIVFTLDDGYKDNLTHALPVFESFNIPFIVYITNCFPDQTANLWWYTLEEIVQTNTSVHLSNDLQFACYTPEEKWETFTKIRELILENKIDCKELDPFSQFTSIQTLCMNWEEVQQLSKHPLVTIGAHTLNHPVLKNLSMTEATYEISASRDALEGAIHKKIDHFAYPFGEFQQAGHREFSLVQELGFKTAVTTRSGHIFPQHQHHLTALPRIYLYENGLKLDELMFNNVFWSNKFKQVVTI</sequence>
<comment type="caution">
    <text evidence="3">The sequence shown here is derived from an EMBL/GenBank/DDBJ whole genome shotgun (WGS) entry which is preliminary data.</text>
</comment>
<dbReference type="PANTHER" id="PTHR34216:SF7">
    <property type="entry name" value="POLY-BETA-1,6-N-ACETYL-D-GLUCOSAMINE N-DEACETYLASE"/>
    <property type="match status" value="1"/>
</dbReference>
<organism evidence="3 4">
    <name type="scientific">Xanthocytophaga flava</name>
    <dbReference type="NCBI Taxonomy" id="3048013"/>
    <lineage>
        <taxon>Bacteria</taxon>
        <taxon>Pseudomonadati</taxon>
        <taxon>Bacteroidota</taxon>
        <taxon>Cytophagia</taxon>
        <taxon>Cytophagales</taxon>
        <taxon>Rhodocytophagaceae</taxon>
        <taxon>Xanthocytophaga</taxon>
    </lineage>
</organism>
<evidence type="ECO:0000259" key="2">
    <source>
        <dbReference type="PROSITE" id="PS51677"/>
    </source>
</evidence>
<dbReference type="Gene3D" id="3.20.20.370">
    <property type="entry name" value="Glycoside hydrolase/deacetylase"/>
    <property type="match status" value="1"/>
</dbReference>
<evidence type="ECO:0000313" key="3">
    <source>
        <dbReference type="EMBL" id="MDJ1478963.1"/>
    </source>
</evidence>
<proteinExistence type="predicted"/>
<dbReference type="AlphaFoldDB" id="A0AAE3QK93"/>
<dbReference type="PROSITE" id="PS51677">
    <property type="entry name" value="NODB"/>
    <property type="match status" value="1"/>
</dbReference>
<feature type="domain" description="NodB homology" evidence="2">
    <location>
        <begin position="86"/>
        <end position="328"/>
    </location>
</feature>
<dbReference type="InterPro" id="IPR051398">
    <property type="entry name" value="Polysacch_Deacetylase"/>
</dbReference>
<dbReference type="InterPro" id="IPR002509">
    <property type="entry name" value="NODB_dom"/>
</dbReference>
<evidence type="ECO:0000256" key="1">
    <source>
        <dbReference type="ARBA" id="ARBA00022729"/>
    </source>
</evidence>
<dbReference type="InterPro" id="IPR011330">
    <property type="entry name" value="Glyco_hydro/deAcase_b/a-brl"/>
</dbReference>
<reference evidence="3" key="1">
    <citation type="submission" date="2023-05" db="EMBL/GenBank/DDBJ databases">
        <authorList>
            <person name="Zhang X."/>
        </authorList>
    </citation>
    <scope>NUCLEOTIDE SEQUENCE</scope>
    <source>
        <strain evidence="3">YF14B1</strain>
    </source>
</reference>
<dbReference type="CDD" id="cd10968">
    <property type="entry name" value="CE4_Mlr8448_like_5s"/>
    <property type="match status" value="1"/>
</dbReference>
<evidence type="ECO:0000313" key="4">
    <source>
        <dbReference type="Proteomes" id="UP001241110"/>
    </source>
</evidence>
<dbReference type="GO" id="GO:0005975">
    <property type="term" value="P:carbohydrate metabolic process"/>
    <property type="evidence" value="ECO:0007669"/>
    <property type="project" value="InterPro"/>
</dbReference>
<name>A0AAE3QK93_9BACT</name>
<dbReference type="Proteomes" id="UP001241110">
    <property type="component" value="Unassembled WGS sequence"/>
</dbReference>
<protein>
    <submittedName>
        <fullName evidence="3">Polysaccharide deacetylase family protein</fullName>
    </submittedName>
</protein>
<dbReference type="GO" id="GO:0016810">
    <property type="term" value="F:hydrolase activity, acting on carbon-nitrogen (but not peptide) bonds"/>
    <property type="evidence" value="ECO:0007669"/>
    <property type="project" value="InterPro"/>
</dbReference>
<gene>
    <name evidence="3" type="ORF">QNI16_00620</name>
</gene>
<dbReference type="PANTHER" id="PTHR34216">
    <property type="match status" value="1"/>
</dbReference>
<dbReference type="EMBL" id="JASJOS010000001">
    <property type="protein sequence ID" value="MDJ1478963.1"/>
    <property type="molecule type" value="Genomic_DNA"/>
</dbReference>